<name>A0A840X167_9RHOB</name>
<sequence length="337" mass="39402">MRSIIRRLFLRLRRRRLQLRALLKSRELTLVSDRTGQIERSDILLVCTLRNERPILPYFFDYYRKIGIGHFLFIDNGSTDGTAEFLADQPDSSVWRSTASYKKSRFGMDWVNHILARYAQDHWVLTVDADEFFVYPHSDVRPLRALTDWLDNSSIKSFGALLLDMYSEKPIEETEYVPGTNPFDTLCWFDSGNYMIRKNALFGNLWIQGGPRMRAFFADRPNQAPALNKTPLVRWKRGYVYYSSTHSLLPRGLNRVYDEWGGEKASGCLLHAKFSHLLRGKALEELERRQHYAASREYRAYRDGMDRGTVLWTDQSERYVGWRQLEGLGLMSTGGWI</sequence>
<keyword evidence="2" id="KW-1185">Reference proteome</keyword>
<dbReference type="AlphaFoldDB" id="A0A840X167"/>
<evidence type="ECO:0008006" key="3">
    <source>
        <dbReference type="Google" id="ProtNLM"/>
    </source>
</evidence>
<dbReference type="InterPro" id="IPR029044">
    <property type="entry name" value="Nucleotide-diphossugar_trans"/>
</dbReference>
<evidence type="ECO:0000313" key="1">
    <source>
        <dbReference type="EMBL" id="MBB5514397.1"/>
    </source>
</evidence>
<proteinExistence type="predicted"/>
<protein>
    <recommendedName>
        <fullName evidence="3">Glycosyl transferase family 2</fullName>
    </recommendedName>
</protein>
<dbReference type="Proteomes" id="UP000553766">
    <property type="component" value="Unassembled WGS sequence"/>
</dbReference>
<dbReference type="Pfam" id="PF13704">
    <property type="entry name" value="Glyco_tranf_2_4"/>
    <property type="match status" value="1"/>
</dbReference>
<comment type="caution">
    <text evidence="1">The sequence shown here is derived from an EMBL/GenBank/DDBJ whole genome shotgun (WGS) entry which is preliminary data.</text>
</comment>
<organism evidence="1 2">
    <name type="scientific">Rubricella aquisinus</name>
    <dbReference type="NCBI Taxonomy" id="2028108"/>
    <lineage>
        <taxon>Bacteria</taxon>
        <taxon>Pseudomonadati</taxon>
        <taxon>Pseudomonadota</taxon>
        <taxon>Alphaproteobacteria</taxon>
        <taxon>Rhodobacterales</taxon>
        <taxon>Paracoccaceae</taxon>
        <taxon>Rubricella</taxon>
    </lineage>
</organism>
<dbReference type="RefSeq" id="WP_184007919.1">
    <property type="nucleotide sequence ID" value="NZ_JACIJS010000001.1"/>
</dbReference>
<dbReference type="Gene3D" id="3.90.550.10">
    <property type="entry name" value="Spore Coat Polysaccharide Biosynthesis Protein SpsA, Chain A"/>
    <property type="match status" value="1"/>
</dbReference>
<dbReference type="SUPFAM" id="SSF53448">
    <property type="entry name" value="Nucleotide-diphospho-sugar transferases"/>
    <property type="match status" value="1"/>
</dbReference>
<dbReference type="EMBL" id="JACIJS010000001">
    <property type="protein sequence ID" value="MBB5514397.1"/>
    <property type="molecule type" value="Genomic_DNA"/>
</dbReference>
<evidence type="ECO:0000313" key="2">
    <source>
        <dbReference type="Proteomes" id="UP000553766"/>
    </source>
</evidence>
<reference evidence="1 2" key="1">
    <citation type="submission" date="2020-08" db="EMBL/GenBank/DDBJ databases">
        <title>Genomic Encyclopedia of Type Strains, Phase IV (KMG-IV): sequencing the most valuable type-strain genomes for metagenomic binning, comparative biology and taxonomic classification.</title>
        <authorList>
            <person name="Goeker M."/>
        </authorList>
    </citation>
    <scope>NUCLEOTIDE SEQUENCE [LARGE SCALE GENOMIC DNA]</scope>
    <source>
        <strain evidence="1 2">DSM 103377</strain>
    </source>
</reference>
<gene>
    <name evidence="1" type="ORF">FHS89_000395</name>
</gene>
<accession>A0A840X167</accession>